<dbReference type="InterPro" id="IPR008274">
    <property type="entry name" value="AldOxase/xan_DH_MoCoBD1"/>
</dbReference>
<evidence type="ECO:0000256" key="1">
    <source>
        <dbReference type="SAM" id="MobiDB-lite"/>
    </source>
</evidence>
<dbReference type="Gene3D" id="3.90.1170.50">
    <property type="entry name" value="Aldehyde oxidase/xanthine dehydrogenase, a/b hammerhead"/>
    <property type="match status" value="1"/>
</dbReference>
<comment type="caution">
    <text evidence="3">The sequence shown here is derived from an EMBL/GenBank/DDBJ whole genome shotgun (WGS) entry which is preliminary data.</text>
</comment>
<evidence type="ECO:0000313" key="4">
    <source>
        <dbReference type="Proteomes" id="UP000537130"/>
    </source>
</evidence>
<keyword evidence="3" id="KW-0560">Oxidoreductase</keyword>
<dbReference type="Gene3D" id="3.30.365.10">
    <property type="entry name" value="Aldehyde oxidase/xanthine dehydrogenase, molybdopterin binding domain"/>
    <property type="match status" value="4"/>
</dbReference>
<evidence type="ECO:0000259" key="2">
    <source>
        <dbReference type="SMART" id="SM01008"/>
    </source>
</evidence>
<gene>
    <name evidence="3" type="ORF">FHR99_000289</name>
</gene>
<dbReference type="PIRSF" id="PIRSF036389">
    <property type="entry name" value="IOR_B"/>
    <property type="match status" value="1"/>
</dbReference>
<dbReference type="EMBL" id="JACHWY010000001">
    <property type="protein sequence ID" value="MBB3046053.1"/>
    <property type="molecule type" value="Genomic_DNA"/>
</dbReference>
<dbReference type="SUPFAM" id="SSF56003">
    <property type="entry name" value="Molybdenum cofactor-binding domain"/>
    <property type="match status" value="2"/>
</dbReference>
<evidence type="ECO:0000313" key="3">
    <source>
        <dbReference type="EMBL" id="MBB3046053.1"/>
    </source>
</evidence>
<dbReference type="PANTHER" id="PTHR47495:SF2">
    <property type="entry name" value="ALDEHYDE DEHYDROGENASE"/>
    <property type="match status" value="1"/>
</dbReference>
<dbReference type="InterPro" id="IPR000674">
    <property type="entry name" value="Ald_Oxase/Xan_DH_a/b"/>
</dbReference>
<proteinExistence type="predicted"/>
<dbReference type="AlphaFoldDB" id="A0A7W4Z4F3"/>
<name>A0A7W4Z4F3_9GAMM</name>
<sequence>MKKTLLRRDFLRATAIAGGGMLVACKWDSDSSSRPTPASSARRNDETPAADPNAERWTPNAFIRISADNFVTVIVGAAEIGQGTMTAVPMIVAEELDADWERVSWEQSEASAITYGNPFWQSEGGLGDLDQAGLQITAASTTVRGYYDSQRRAGAAVRQMLLEAASDQLNVPVESLTTRNSFVIHTASRSRLSYGSLAAAAAEKLPPLSPPLKDPSEFRLIGQRKQRLDAAEKSDGSLDYGFDFKIPNMVTVMVIRAPRFGAQLIGHKVGDAVDVDGFRGVHPIPSGLAVVADDYWSAEQARKLITTEWIGGEELSTADLKDQFDTRNSLPGVPVRNDALRLPGLPSGDITEDYHFPYLAHAPMEPLNVTIDYRGSECEIWCGSQWPDMDQLVAATVLGLPPAAVKFNNLLSGGGFGRRACLGFDYIQEAAHVARVVGQPLKVVWTREDDIRGGYYRPYTACRLSASLDGAGGIASWSHRVASQTLLVNPIVETALGQVTEEVQTSQGAKEMPYAIPDVYVDTHAISNGVPTLWVRSVANATNVYAVETFFDHLAKQAGRHPLSLRRELLQEKPRHLAVLNAVAEMANWTPETNDSLFRGVAVFASYESVIAQLIEADVEKQGEGKHKVSIRKVYSAVDCGTAVNPDLVEAQIESGIVFALSSILFGEIELENGEVKQSNFHDYPVLRMYQSPAMETRVLPSDHSPGGVGELGVPCVGPALANAIYAATETLYTSLPLNRHASLVFE</sequence>
<dbReference type="PROSITE" id="PS51318">
    <property type="entry name" value="TAT"/>
    <property type="match status" value="1"/>
</dbReference>
<reference evidence="3 4" key="1">
    <citation type="submission" date="2020-08" db="EMBL/GenBank/DDBJ databases">
        <title>Genomic Encyclopedia of Type Strains, Phase III (KMG-III): the genomes of soil and plant-associated and newly described type strains.</title>
        <authorList>
            <person name="Whitman W."/>
        </authorList>
    </citation>
    <scope>NUCLEOTIDE SEQUENCE [LARGE SCALE GENOMIC DNA]</scope>
    <source>
        <strain evidence="3 4">CECT 8654</strain>
    </source>
</reference>
<dbReference type="RefSeq" id="WP_183408763.1">
    <property type="nucleotide sequence ID" value="NZ_JACHWY010000001.1"/>
</dbReference>
<dbReference type="SMART" id="SM01008">
    <property type="entry name" value="Ald_Xan_dh_C"/>
    <property type="match status" value="1"/>
</dbReference>
<dbReference type="InterPro" id="IPR052516">
    <property type="entry name" value="N-heterocyclic_Hydroxylase"/>
</dbReference>
<accession>A0A7W4Z4F3</accession>
<feature type="compositionally biased region" description="Low complexity" evidence="1">
    <location>
        <begin position="30"/>
        <end position="41"/>
    </location>
</feature>
<dbReference type="InterPro" id="IPR012368">
    <property type="entry name" value="OxRdtase_Mopterin-bd_su_IorB"/>
</dbReference>
<dbReference type="InterPro" id="IPR037165">
    <property type="entry name" value="AldOxase/xan_DH_Mopterin-bd_sf"/>
</dbReference>
<protein>
    <submittedName>
        <fullName evidence="3">Isoquinoline 1-oxidoreductase beta subunit</fullName>
        <ecNumber evidence="3">1.3.99.16</ecNumber>
    </submittedName>
</protein>
<keyword evidence="4" id="KW-1185">Reference proteome</keyword>
<dbReference type="EC" id="1.3.99.16" evidence="3"/>
<dbReference type="GO" id="GO:0047121">
    <property type="term" value="F:isoquinoline 1-oxidoreductase activity"/>
    <property type="evidence" value="ECO:0007669"/>
    <property type="project" value="UniProtKB-EC"/>
</dbReference>
<dbReference type="Proteomes" id="UP000537130">
    <property type="component" value="Unassembled WGS sequence"/>
</dbReference>
<organism evidence="3 4">
    <name type="scientific">Litorivivens lipolytica</name>
    <dbReference type="NCBI Taxonomy" id="1524264"/>
    <lineage>
        <taxon>Bacteria</taxon>
        <taxon>Pseudomonadati</taxon>
        <taxon>Pseudomonadota</taxon>
        <taxon>Gammaproteobacteria</taxon>
        <taxon>Litorivivens</taxon>
    </lineage>
</organism>
<dbReference type="Pfam" id="PF02738">
    <property type="entry name" value="MoCoBD_1"/>
    <property type="match status" value="1"/>
</dbReference>
<dbReference type="InterPro" id="IPR006311">
    <property type="entry name" value="TAT_signal"/>
</dbReference>
<feature type="region of interest" description="Disordered" evidence="1">
    <location>
        <begin position="27"/>
        <end position="55"/>
    </location>
</feature>
<dbReference type="PANTHER" id="PTHR47495">
    <property type="entry name" value="ALDEHYDE DEHYDROGENASE"/>
    <property type="match status" value="1"/>
</dbReference>
<feature type="domain" description="Aldehyde oxidase/xanthine dehydrogenase a/b hammerhead" evidence="2">
    <location>
        <begin position="235"/>
        <end position="316"/>
    </location>
</feature>
<dbReference type="PROSITE" id="PS51257">
    <property type="entry name" value="PROKAR_LIPOPROTEIN"/>
    <property type="match status" value="1"/>
</dbReference>
<dbReference type="InterPro" id="IPR046867">
    <property type="entry name" value="AldOxase/xan_DH_MoCoBD2"/>
</dbReference>
<dbReference type="Pfam" id="PF20256">
    <property type="entry name" value="MoCoBD_2"/>
    <property type="match status" value="2"/>
</dbReference>